<gene>
    <name evidence="1" type="ORF">HGB38_05910</name>
</gene>
<dbReference type="Proteomes" id="UP000540698">
    <property type="component" value="Unassembled WGS sequence"/>
</dbReference>
<evidence type="ECO:0000313" key="1">
    <source>
        <dbReference type="EMBL" id="NKY25765.1"/>
    </source>
</evidence>
<keyword evidence="2" id="KW-1185">Reference proteome</keyword>
<proteinExistence type="predicted"/>
<comment type="caution">
    <text evidence="1">The sequence shown here is derived from an EMBL/GenBank/DDBJ whole genome shotgun (WGS) entry which is preliminary data.</text>
</comment>
<sequence>MIRSNPATGTRTALAAQVAAGALTVPVNAEFGFERGTEVFAALGGGALGKIAITLA</sequence>
<dbReference type="EMBL" id="JAAXOS010000003">
    <property type="protein sequence ID" value="NKY25765.1"/>
    <property type="molecule type" value="Genomic_DNA"/>
</dbReference>
<accession>A0A7X6R1Y0</accession>
<organism evidence="1 2">
    <name type="scientific">Nocardia gamkensis</name>
    <dbReference type="NCBI Taxonomy" id="352869"/>
    <lineage>
        <taxon>Bacteria</taxon>
        <taxon>Bacillati</taxon>
        <taxon>Actinomycetota</taxon>
        <taxon>Actinomycetes</taxon>
        <taxon>Mycobacteriales</taxon>
        <taxon>Nocardiaceae</taxon>
        <taxon>Nocardia</taxon>
    </lineage>
</organism>
<protein>
    <submittedName>
        <fullName evidence="1">Uncharacterized protein</fullName>
    </submittedName>
</protein>
<name>A0A7X6R1Y0_9NOCA</name>
<dbReference type="RefSeq" id="WP_157113999.1">
    <property type="nucleotide sequence ID" value="NZ_JAAXOS010000003.1"/>
</dbReference>
<evidence type="ECO:0000313" key="2">
    <source>
        <dbReference type="Proteomes" id="UP000540698"/>
    </source>
</evidence>
<dbReference type="AlphaFoldDB" id="A0A7X6R1Y0"/>
<reference evidence="1 2" key="1">
    <citation type="submission" date="2020-04" db="EMBL/GenBank/DDBJ databases">
        <title>MicrobeNet Type strains.</title>
        <authorList>
            <person name="Nicholson A.C."/>
        </authorList>
    </citation>
    <scope>NUCLEOTIDE SEQUENCE [LARGE SCALE GENOMIC DNA]</scope>
    <source>
        <strain evidence="1 2">DSM 44956</strain>
    </source>
</reference>